<dbReference type="Gene3D" id="2.40.128.640">
    <property type="match status" value="1"/>
</dbReference>
<sequence length="221" mass="23273">MPANLSTRPLRAALLTAALALAGLVAGCAQPQQSAALYDSSRENTHLDAESQAMAGSRRASPQIQLGFGSAGPEPIDVAAAEAQAAGQEPVQATPRPLAEARSFLGTVPCPAGTTCEAARFMVTLAPSGEWRARTTLLIGNQPTQSFAEQGCWNIIGSQPLRIALVHANQDTAKADLTFTNDNQLRVNAINGVQPMLEHRLTRQADLDGIDELKARPALNC</sequence>
<organism evidence="2 3">
    <name type="scientific">Yanghanlia caeni</name>
    <dbReference type="NCBI Taxonomy" id="3064283"/>
    <lineage>
        <taxon>Bacteria</taxon>
        <taxon>Pseudomonadati</taxon>
        <taxon>Pseudomonadota</taxon>
        <taxon>Betaproteobacteria</taxon>
        <taxon>Burkholderiales</taxon>
        <taxon>Alcaligenaceae</taxon>
        <taxon>Yanghanlia</taxon>
    </lineage>
</organism>
<reference evidence="2 3" key="1">
    <citation type="submission" date="2023-08" db="EMBL/GenBank/DDBJ databases">
        <title>Alcaligenaceae gen. nov., a novel taxon isolated from the sludge of Yixing Pesticide Factory.</title>
        <authorList>
            <person name="Ruan L."/>
        </authorList>
    </citation>
    <scope>NUCLEOTIDE SEQUENCE [LARGE SCALE GENOMIC DNA]</scope>
    <source>
        <strain evidence="2 3">LG-2</strain>
    </source>
</reference>
<feature type="signal peptide" evidence="1">
    <location>
        <begin position="1"/>
        <end position="22"/>
    </location>
</feature>
<feature type="chain" id="PRO_5046745603" evidence="1">
    <location>
        <begin position="23"/>
        <end position="221"/>
    </location>
</feature>
<proteinExistence type="predicted"/>
<keyword evidence="3" id="KW-1185">Reference proteome</keyword>
<evidence type="ECO:0000313" key="3">
    <source>
        <dbReference type="Proteomes" id="UP001232156"/>
    </source>
</evidence>
<gene>
    <name evidence="2" type="ORF">Q8947_09145</name>
</gene>
<accession>A0ABU1D6Y5</accession>
<dbReference type="RefSeq" id="WP_165277729.1">
    <property type="nucleotide sequence ID" value="NZ_JAUZQE010000018.1"/>
</dbReference>
<protein>
    <submittedName>
        <fullName evidence="2">Uncharacterized protein</fullName>
    </submittedName>
</protein>
<name>A0ABU1D6Y5_9BURK</name>
<evidence type="ECO:0000313" key="2">
    <source>
        <dbReference type="EMBL" id="MDR4126147.1"/>
    </source>
</evidence>
<dbReference type="Proteomes" id="UP001232156">
    <property type="component" value="Unassembled WGS sequence"/>
</dbReference>
<keyword evidence="1" id="KW-0732">Signal</keyword>
<dbReference type="EMBL" id="JAUZQE010000018">
    <property type="protein sequence ID" value="MDR4126147.1"/>
    <property type="molecule type" value="Genomic_DNA"/>
</dbReference>
<comment type="caution">
    <text evidence="2">The sequence shown here is derived from an EMBL/GenBank/DDBJ whole genome shotgun (WGS) entry which is preliminary data.</text>
</comment>
<evidence type="ECO:0000256" key="1">
    <source>
        <dbReference type="SAM" id="SignalP"/>
    </source>
</evidence>